<evidence type="ECO:0000256" key="10">
    <source>
        <dbReference type="SAM" id="MobiDB-lite"/>
    </source>
</evidence>
<reference evidence="11 12" key="1">
    <citation type="journal article" date="2010" name="Nature">
        <title>The Ectocarpus genome and the independent evolution of multicellularity in brown algae.</title>
        <authorList>
            <person name="Cock J.M."/>
            <person name="Sterck L."/>
            <person name="Rouze P."/>
            <person name="Scornet D."/>
            <person name="Allen A.E."/>
            <person name="Amoutzias G."/>
            <person name="Anthouard V."/>
            <person name="Artiguenave F."/>
            <person name="Aury J.M."/>
            <person name="Badger J.H."/>
            <person name="Beszteri B."/>
            <person name="Billiau K."/>
            <person name="Bonnet E."/>
            <person name="Bothwell J.H."/>
            <person name="Bowler C."/>
            <person name="Boyen C."/>
            <person name="Brownlee C."/>
            <person name="Carrano C.J."/>
            <person name="Charrier B."/>
            <person name="Cho G.Y."/>
            <person name="Coelho S.M."/>
            <person name="Collen J."/>
            <person name="Corre E."/>
            <person name="Da Silva C."/>
            <person name="Delage L."/>
            <person name="Delaroque N."/>
            <person name="Dittami S.M."/>
            <person name="Doulbeau S."/>
            <person name="Elias M."/>
            <person name="Farnham G."/>
            <person name="Gachon C.M."/>
            <person name="Gschloessl B."/>
            <person name="Heesch S."/>
            <person name="Jabbari K."/>
            <person name="Jubin C."/>
            <person name="Kawai H."/>
            <person name="Kimura K."/>
            <person name="Kloareg B."/>
            <person name="Kupper F.C."/>
            <person name="Lang D."/>
            <person name="Le Bail A."/>
            <person name="Leblanc C."/>
            <person name="Lerouge P."/>
            <person name="Lohr M."/>
            <person name="Lopez P.J."/>
            <person name="Martens C."/>
            <person name="Maumus F."/>
            <person name="Michel G."/>
            <person name="Miranda-Saavedra D."/>
            <person name="Morales J."/>
            <person name="Moreau H."/>
            <person name="Motomura T."/>
            <person name="Nagasato C."/>
            <person name="Napoli C.A."/>
            <person name="Nelson D.R."/>
            <person name="Nyvall-Collen P."/>
            <person name="Peters A.F."/>
            <person name="Pommier C."/>
            <person name="Potin P."/>
            <person name="Poulain J."/>
            <person name="Quesneville H."/>
            <person name="Read B."/>
            <person name="Rensing S.A."/>
            <person name="Ritter A."/>
            <person name="Rousvoal S."/>
            <person name="Samanta M."/>
            <person name="Samson G."/>
            <person name="Schroeder D.C."/>
            <person name="Segurens B."/>
            <person name="Strittmatter M."/>
            <person name="Tonon T."/>
            <person name="Tregear J.W."/>
            <person name="Valentin K."/>
            <person name="von Dassow P."/>
            <person name="Yamagishi T."/>
            <person name="Van de Peer Y."/>
            <person name="Wincker P."/>
        </authorList>
    </citation>
    <scope>NUCLEOTIDE SEQUENCE [LARGE SCALE GENOMIC DNA]</scope>
    <source>
        <strain evidence="12">Ec32 / CCAP1310/4</strain>
    </source>
</reference>
<feature type="region of interest" description="Disordered" evidence="10">
    <location>
        <begin position="125"/>
        <end position="343"/>
    </location>
</feature>
<keyword evidence="8" id="KW-0206">Cytoskeleton</keyword>
<evidence type="ECO:0000256" key="4">
    <source>
        <dbReference type="ARBA" id="ARBA00022490"/>
    </source>
</evidence>
<feature type="compositionally biased region" description="Low complexity" evidence="10">
    <location>
        <begin position="297"/>
        <end position="306"/>
    </location>
</feature>
<dbReference type="PANTHER" id="PTHR34031:SF1">
    <property type="entry name" value="CENTROSOMAL PROTEIN OF 162 KDA"/>
    <property type="match status" value="1"/>
</dbReference>
<feature type="region of interest" description="Disordered" evidence="10">
    <location>
        <begin position="466"/>
        <end position="506"/>
    </location>
</feature>
<keyword evidence="4" id="KW-0963">Cytoplasm</keyword>
<dbReference type="GO" id="GO:0005879">
    <property type="term" value="C:axonemal microtubule"/>
    <property type="evidence" value="ECO:0007669"/>
    <property type="project" value="TreeGrafter"/>
</dbReference>
<sequence length="506" mass="52408">MREQEEELGRLRQALSKKGKGAGDGAGGSGRNPADTRKIKDLEAQLAELAEALRRRHPDSLASLIRAARPTDSQELRNDGNVKRIGELEAELARSTAASELKLRALRQEHERVKNGLQRQLETRVGGAAAAASAGVTGASGGGGGCGGGGVCGRPGVATGGGSGGRSPQGRQGEGGGGEEKEEEEQQQQQQQQQDRVAELEKELTHVRSFYTRKLKEVERRAENQMRALKRGSPGTGAGGSRHHGRDGVSALGIAPAAVAAAAAAGGGPDADGSSNRGALGKAQAREQAEAWGRGKAGAAAPPTTASGGGGGGDGTPSARGRGGGSSGRAGGGDGEEDVRLRERERVLELEAAVAKERQAAAAKDLERSEDMRRMLEAEVLGLRTRLNEPSTPSQAKYMDLSKKVEEMERRTARREAELQRVLSESRQQSKLELSRLRAIHADEMRAKDALVHGFRAELDGLLRAAGSFMGGSGGGGGSGSGSGEGSGAGEDNPPPPPQPVWGVVT</sequence>
<dbReference type="OrthoDB" id="2157184at2759"/>
<dbReference type="PANTHER" id="PTHR34031">
    <property type="entry name" value="CENTROSOMAL PROTEIN OF 162 KDA"/>
    <property type="match status" value="1"/>
</dbReference>
<evidence type="ECO:0000256" key="5">
    <source>
        <dbReference type="ARBA" id="ARBA00022701"/>
    </source>
</evidence>
<dbReference type="Proteomes" id="UP000002630">
    <property type="component" value="Unassembled WGS sequence"/>
</dbReference>
<feature type="compositionally biased region" description="Low complexity" evidence="10">
    <location>
        <begin position="251"/>
        <end position="264"/>
    </location>
</feature>
<gene>
    <name evidence="11" type="ORF">Esi_0643_0006</name>
</gene>
<evidence type="ECO:0000256" key="6">
    <source>
        <dbReference type="ARBA" id="ARBA00022794"/>
    </source>
</evidence>
<dbReference type="EMBL" id="FN649760">
    <property type="protein sequence ID" value="CBN76296.1"/>
    <property type="molecule type" value="Genomic_DNA"/>
</dbReference>
<dbReference type="GO" id="GO:0005814">
    <property type="term" value="C:centriole"/>
    <property type="evidence" value="ECO:0007669"/>
    <property type="project" value="UniProtKB-SubCell"/>
</dbReference>
<organism evidence="11 12">
    <name type="scientific">Ectocarpus siliculosus</name>
    <name type="common">Brown alga</name>
    <name type="synonym">Conferva siliculosa</name>
    <dbReference type="NCBI Taxonomy" id="2880"/>
    <lineage>
        <taxon>Eukaryota</taxon>
        <taxon>Sar</taxon>
        <taxon>Stramenopiles</taxon>
        <taxon>Ochrophyta</taxon>
        <taxon>PX clade</taxon>
        <taxon>Phaeophyceae</taxon>
        <taxon>Ectocarpales</taxon>
        <taxon>Ectocarpaceae</taxon>
        <taxon>Ectocarpus</taxon>
    </lineage>
</organism>
<feature type="compositionally biased region" description="Gly residues" evidence="10">
    <location>
        <begin position="469"/>
        <end position="489"/>
    </location>
</feature>
<name>D8LRE4_ECTSI</name>
<evidence type="ECO:0000313" key="11">
    <source>
        <dbReference type="EMBL" id="CBN76296.1"/>
    </source>
</evidence>
<evidence type="ECO:0000256" key="3">
    <source>
        <dbReference type="ARBA" id="ARBA00021406"/>
    </source>
</evidence>
<evidence type="ECO:0000313" key="12">
    <source>
        <dbReference type="Proteomes" id="UP000002630"/>
    </source>
</evidence>
<comment type="subcellular location">
    <subcellularLocation>
        <location evidence="1">Cytoplasm</location>
        <location evidence="1">Cytoskeleton</location>
        <location evidence="1">Microtubule organizing center</location>
        <location evidence="1">Centrosome</location>
        <location evidence="1">Centriole</location>
    </subcellularLocation>
</comment>
<dbReference type="InterPro" id="IPR038774">
    <property type="entry name" value="CEP162-like"/>
</dbReference>
<comment type="similarity">
    <text evidence="2">Belongs to the CEP162 family.</text>
</comment>
<proteinExistence type="inferred from homology"/>
<evidence type="ECO:0000256" key="9">
    <source>
        <dbReference type="SAM" id="Coils"/>
    </source>
</evidence>
<keyword evidence="7 9" id="KW-0175">Coiled coil</keyword>
<accession>D8LRE4</accession>
<evidence type="ECO:0000256" key="1">
    <source>
        <dbReference type="ARBA" id="ARBA00004114"/>
    </source>
</evidence>
<evidence type="ECO:0000256" key="7">
    <source>
        <dbReference type="ARBA" id="ARBA00023054"/>
    </source>
</evidence>
<dbReference type="InParanoid" id="D8LRE4"/>
<dbReference type="STRING" id="2880.D8LRE4"/>
<feature type="compositionally biased region" description="Low complexity" evidence="10">
    <location>
        <begin position="125"/>
        <end position="137"/>
    </location>
</feature>
<evidence type="ECO:0000256" key="8">
    <source>
        <dbReference type="ARBA" id="ARBA00023212"/>
    </source>
</evidence>
<feature type="compositionally biased region" description="Gly residues" evidence="10">
    <location>
        <begin position="307"/>
        <end position="333"/>
    </location>
</feature>
<dbReference type="GO" id="GO:0060271">
    <property type="term" value="P:cilium assembly"/>
    <property type="evidence" value="ECO:0007669"/>
    <property type="project" value="TreeGrafter"/>
</dbReference>
<keyword evidence="12" id="KW-1185">Reference proteome</keyword>
<evidence type="ECO:0000256" key="2">
    <source>
        <dbReference type="ARBA" id="ARBA00009485"/>
    </source>
</evidence>
<feature type="compositionally biased region" description="Basic and acidic residues" evidence="10">
    <location>
        <begin position="196"/>
        <end position="206"/>
    </location>
</feature>
<feature type="region of interest" description="Disordered" evidence="10">
    <location>
        <begin position="1"/>
        <end position="38"/>
    </location>
</feature>
<dbReference type="AlphaFoldDB" id="D8LRE4"/>
<feature type="compositionally biased region" description="Gly residues" evidence="10">
    <location>
        <begin position="138"/>
        <end position="176"/>
    </location>
</feature>
<feature type="compositionally biased region" description="Basic and acidic residues" evidence="10">
    <location>
        <begin position="1"/>
        <end position="10"/>
    </location>
</feature>
<feature type="compositionally biased region" description="Basic and acidic residues" evidence="10">
    <location>
        <begin position="214"/>
        <end position="224"/>
    </location>
</feature>
<keyword evidence="5" id="KW-0493">Microtubule</keyword>
<feature type="coiled-coil region" evidence="9">
    <location>
        <begin position="398"/>
        <end position="425"/>
    </location>
</feature>
<keyword evidence="6" id="KW-0970">Cilium biogenesis/degradation</keyword>
<protein>
    <recommendedName>
        <fullName evidence="3">Centrosomal protein of 162 kDa</fullName>
    </recommendedName>
</protein>